<dbReference type="AlphaFoldDB" id="A0A3P6AVV5"/>
<sequence>MSHLSKPTSALHFYKYQTLPFIFHPKTVRDHPRERERGERGVIGNFQVETSGKNACCMETSVCECVAISRLDWGKPNSPMMYVDHGVRLGEAQFSSGGVTYLPRHVT</sequence>
<protein>
    <submittedName>
        <fullName evidence="1">Uncharacterized protein</fullName>
    </submittedName>
</protein>
<name>A0A3P6AVV5_BRAOL</name>
<reference evidence="1" key="1">
    <citation type="submission" date="2018-11" db="EMBL/GenBank/DDBJ databases">
        <authorList>
            <consortium name="Genoscope - CEA"/>
            <person name="William W."/>
        </authorList>
    </citation>
    <scope>NUCLEOTIDE SEQUENCE</scope>
</reference>
<organism evidence="1">
    <name type="scientific">Brassica oleracea</name>
    <name type="common">Wild cabbage</name>
    <dbReference type="NCBI Taxonomy" id="3712"/>
    <lineage>
        <taxon>Eukaryota</taxon>
        <taxon>Viridiplantae</taxon>
        <taxon>Streptophyta</taxon>
        <taxon>Embryophyta</taxon>
        <taxon>Tracheophyta</taxon>
        <taxon>Spermatophyta</taxon>
        <taxon>Magnoliopsida</taxon>
        <taxon>eudicotyledons</taxon>
        <taxon>Gunneridae</taxon>
        <taxon>Pentapetalae</taxon>
        <taxon>rosids</taxon>
        <taxon>malvids</taxon>
        <taxon>Brassicales</taxon>
        <taxon>Brassicaceae</taxon>
        <taxon>Brassiceae</taxon>
        <taxon>Brassica</taxon>
    </lineage>
</organism>
<proteinExistence type="predicted"/>
<accession>A0A3P6AVV5</accession>
<evidence type="ECO:0000313" key="1">
    <source>
        <dbReference type="EMBL" id="VDC96712.1"/>
    </source>
</evidence>
<dbReference type="EMBL" id="LR031872">
    <property type="protein sequence ID" value="VDC96712.1"/>
    <property type="molecule type" value="Genomic_DNA"/>
</dbReference>
<gene>
    <name evidence="1" type="ORF">BOLC3T19177H</name>
</gene>